<proteinExistence type="predicted"/>
<dbReference type="Proteomes" id="UP000316213">
    <property type="component" value="Unassembled WGS sequence"/>
</dbReference>
<dbReference type="AlphaFoldDB" id="A0A5C5ZCX3"/>
<protein>
    <submittedName>
        <fullName evidence="1">Uncharacterized protein</fullName>
    </submittedName>
</protein>
<organism evidence="1 2">
    <name type="scientific">Neorhodopirellula pilleata</name>
    <dbReference type="NCBI Taxonomy" id="2714738"/>
    <lineage>
        <taxon>Bacteria</taxon>
        <taxon>Pseudomonadati</taxon>
        <taxon>Planctomycetota</taxon>
        <taxon>Planctomycetia</taxon>
        <taxon>Pirellulales</taxon>
        <taxon>Pirellulaceae</taxon>
        <taxon>Neorhodopirellula</taxon>
    </lineage>
</organism>
<dbReference type="EMBL" id="SJPM01000051">
    <property type="protein sequence ID" value="TWT85184.1"/>
    <property type="molecule type" value="Genomic_DNA"/>
</dbReference>
<keyword evidence="2" id="KW-1185">Reference proteome</keyword>
<sequence>MNKLVLLIGIAFFAGCGSDSSTTNVADGATASEVEQYRAMVEESEKAAAEAAAAQADYKAGPEG</sequence>
<evidence type="ECO:0000313" key="2">
    <source>
        <dbReference type="Proteomes" id="UP000316213"/>
    </source>
</evidence>
<comment type="caution">
    <text evidence="1">The sequence shown here is derived from an EMBL/GenBank/DDBJ whole genome shotgun (WGS) entry which is preliminary data.</text>
</comment>
<name>A0A5C5ZCX3_9BACT</name>
<evidence type="ECO:0000313" key="1">
    <source>
        <dbReference type="EMBL" id="TWT85184.1"/>
    </source>
</evidence>
<gene>
    <name evidence="1" type="ORF">Pla100_62860</name>
</gene>
<accession>A0A5C5ZCX3</accession>
<reference evidence="1 2" key="1">
    <citation type="submission" date="2019-02" db="EMBL/GenBank/DDBJ databases">
        <title>Deep-cultivation of Planctomycetes and their phenomic and genomic characterization uncovers novel biology.</title>
        <authorList>
            <person name="Wiegand S."/>
            <person name="Jogler M."/>
            <person name="Boedeker C."/>
            <person name="Pinto D."/>
            <person name="Vollmers J."/>
            <person name="Rivas-Marin E."/>
            <person name="Kohn T."/>
            <person name="Peeters S.H."/>
            <person name="Heuer A."/>
            <person name="Rast P."/>
            <person name="Oberbeckmann S."/>
            <person name="Bunk B."/>
            <person name="Jeske O."/>
            <person name="Meyerdierks A."/>
            <person name="Storesund J.E."/>
            <person name="Kallscheuer N."/>
            <person name="Luecker S."/>
            <person name="Lage O.M."/>
            <person name="Pohl T."/>
            <person name="Merkel B.J."/>
            <person name="Hornburger P."/>
            <person name="Mueller R.-W."/>
            <person name="Bruemmer F."/>
            <person name="Labrenz M."/>
            <person name="Spormann A.M."/>
            <person name="Op Den Camp H."/>
            <person name="Overmann J."/>
            <person name="Amann R."/>
            <person name="Jetten M.S.M."/>
            <person name="Mascher T."/>
            <person name="Medema M.H."/>
            <person name="Devos D.P."/>
            <person name="Kaster A.-K."/>
            <person name="Ovreas L."/>
            <person name="Rohde M."/>
            <person name="Galperin M.Y."/>
            <person name="Jogler C."/>
        </authorList>
    </citation>
    <scope>NUCLEOTIDE SEQUENCE [LARGE SCALE GENOMIC DNA]</scope>
    <source>
        <strain evidence="1 2">Pla100</strain>
    </source>
</reference>
<dbReference type="PROSITE" id="PS51257">
    <property type="entry name" value="PROKAR_LIPOPROTEIN"/>
    <property type="match status" value="1"/>
</dbReference>
<dbReference type="RefSeq" id="WP_146583042.1">
    <property type="nucleotide sequence ID" value="NZ_SJPM01000051.1"/>
</dbReference>